<gene>
    <name evidence="10" type="ORF">F6J89_01290</name>
</gene>
<proteinExistence type="predicted"/>
<dbReference type="GO" id="GO:0005886">
    <property type="term" value="C:plasma membrane"/>
    <property type="evidence" value="ECO:0007669"/>
    <property type="project" value="UniProtKB-SubCell"/>
</dbReference>
<dbReference type="GO" id="GO:0009103">
    <property type="term" value="P:lipopolysaccharide biosynthetic process"/>
    <property type="evidence" value="ECO:0007669"/>
    <property type="project" value="UniProtKB-ARBA"/>
</dbReference>
<keyword evidence="4" id="KW-0808">Transferase</keyword>
<evidence type="ECO:0000256" key="7">
    <source>
        <dbReference type="ARBA" id="ARBA00023136"/>
    </source>
</evidence>
<evidence type="ECO:0000256" key="4">
    <source>
        <dbReference type="ARBA" id="ARBA00022679"/>
    </source>
</evidence>
<sequence>MNSKTSKLPITFLRTEQLSQWMPITLILILATVLRFYQLDTEGLWGDEMFSIHSARNFDPTDPGSRPLYFALLKIWMLLGTSDTWLRTPAVLFGIGSIFLTYRLGRRLLGDSIGLIAALLVTFSPLFINHSQEIRHYTLSTFLCLGGTLALTNVLERPTIAAIGSWGIIRVLAILTNQLNTLLLLPEILLFGWSFRKDRRRLLALGKVLLFVGTLLLMPAIYMFGGEFTKFMTSADGGAKAGVIPGFVDIVAMFTRLTTSWMLTEYIREVQVIPNTGQSTTEWILQNLLGLNTFNLLYVLYYAFYTLVLICLLGIVLIAICKKERSEKLLLVAMSAFLPLACIILMCHIFGPVWYRRYLVFSVPYLSILLAASFMVVWNWRQKLAILVAVFYIIAISGGLVNYYTKLHRPDWKGVAQEISTNEKPGDVIVLYTFPRVRGLSLNRYYHGKTPIYTIDHAPKTQKLDKSWIEQQVDSLARIKSRLWLVAWNYNKYIKEPELIAETLIGKDFQIQTEKVFASPHTSEIGTLFLITPATTTAAKTELLPEN</sequence>
<keyword evidence="6 8" id="KW-1133">Transmembrane helix</keyword>
<feature type="transmembrane region" description="Helical" evidence="8">
    <location>
        <begin position="384"/>
        <end position="404"/>
    </location>
</feature>
<reference evidence="10" key="1">
    <citation type="submission" date="2019-11" db="EMBL/GenBank/DDBJ databases">
        <title>Genomic insights into an expanded diversity of filamentous marine cyanobacteria reveals the extraordinary biosynthetic potential of Moorea and Okeania.</title>
        <authorList>
            <person name="Ferreira Leao T."/>
            <person name="Wang M."/>
            <person name="Moss N."/>
            <person name="Da Silva R."/>
            <person name="Sanders J."/>
            <person name="Nurk S."/>
            <person name="Gurevich A."/>
            <person name="Humphrey G."/>
            <person name="Reher R."/>
            <person name="Zhu Q."/>
            <person name="Belda-Ferre P."/>
            <person name="Glukhov E."/>
            <person name="Rex R."/>
            <person name="Dorrestein P.C."/>
            <person name="Knight R."/>
            <person name="Pevzner P."/>
            <person name="Gerwick W.H."/>
            <person name="Gerwick L."/>
        </authorList>
    </citation>
    <scope>NUCLEOTIDE SEQUENCE</scope>
    <source>
        <strain evidence="10">SIO1C4</strain>
    </source>
</reference>
<feature type="transmembrane region" description="Helical" evidence="8">
    <location>
        <begin position="299"/>
        <end position="320"/>
    </location>
</feature>
<feature type="transmembrane region" description="Helical" evidence="8">
    <location>
        <begin position="137"/>
        <end position="155"/>
    </location>
</feature>
<keyword evidence="3" id="KW-0328">Glycosyltransferase</keyword>
<protein>
    <recommendedName>
        <fullName evidence="9">Glycosyltransferase RgtA/B/C/D-like domain-containing protein</fullName>
    </recommendedName>
</protein>
<feature type="transmembrane region" description="Helical" evidence="8">
    <location>
        <begin position="84"/>
        <end position="102"/>
    </location>
</feature>
<accession>A0A6B3N478</accession>
<evidence type="ECO:0000256" key="8">
    <source>
        <dbReference type="SAM" id="Phobius"/>
    </source>
</evidence>
<dbReference type="Pfam" id="PF13231">
    <property type="entry name" value="PMT_2"/>
    <property type="match status" value="1"/>
</dbReference>
<evidence type="ECO:0000256" key="5">
    <source>
        <dbReference type="ARBA" id="ARBA00022692"/>
    </source>
</evidence>
<evidence type="ECO:0000256" key="6">
    <source>
        <dbReference type="ARBA" id="ARBA00022989"/>
    </source>
</evidence>
<name>A0A6B3N478_9CYAN</name>
<keyword evidence="5 8" id="KW-0812">Transmembrane</keyword>
<dbReference type="PANTHER" id="PTHR33908">
    <property type="entry name" value="MANNOSYLTRANSFERASE YKCB-RELATED"/>
    <property type="match status" value="1"/>
</dbReference>
<evidence type="ECO:0000256" key="3">
    <source>
        <dbReference type="ARBA" id="ARBA00022676"/>
    </source>
</evidence>
<evidence type="ECO:0000256" key="2">
    <source>
        <dbReference type="ARBA" id="ARBA00022475"/>
    </source>
</evidence>
<organism evidence="10">
    <name type="scientific">Symploca sp. SIO1C4</name>
    <dbReference type="NCBI Taxonomy" id="2607765"/>
    <lineage>
        <taxon>Bacteria</taxon>
        <taxon>Bacillati</taxon>
        <taxon>Cyanobacteriota</taxon>
        <taxon>Cyanophyceae</taxon>
        <taxon>Coleofasciculales</taxon>
        <taxon>Coleofasciculaceae</taxon>
        <taxon>Symploca</taxon>
    </lineage>
</organism>
<feature type="transmembrane region" description="Helical" evidence="8">
    <location>
        <begin position="357"/>
        <end position="377"/>
    </location>
</feature>
<feature type="transmembrane region" description="Helical" evidence="8">
    <location>
        <begin position="329"/>
        <end position="351"/>
    </location>
</feature>
<feature type="transmembrane region" description="Helical" evidence="8">
    <location>
        <begin position="108"/>
        <end position="128"/>
    </location>
</feature>
<dbReference type="GO" id="GO:0016763">
    <property type="term" value="F:pentosyltransferase activity"/>
    <property type="evidence" value="ECO:0007669"/>
    <property type="project" value="TreeGrafter"/>
</dbReference>
<feature type="transmembrane region" description="Helical" evidence="8">
    <location>
        <begin position="202"/>
        <end position="224"/>
    </location>
</feature>
<keyword evidence="7 8" id="KW-0472">Membrane</keyword>
<comment type="subcellular location">
    <subcellularLocation>
        <location evidence="1">Cell membrane</location>
        <topology evidence="1">Multi-pass membrane protein</topology>
    </subcellularLocation>
</comment>
<evidence type="ECO:0000256" key="1">
    <source>
        <dbReference type="ARBA" id="ARBA00004651"/>
    </source>
</evidence>
<evidence type="ECO:0000259" key="9">
    <source>
        <dbReference type="Pfam" id="PF13231"/>
    </source>
</evidence>
<comment type="caution">
    <text evidence="10">The sequence shown here is derived from an EMBL/GenBank/DDBJ whole genome shotgun (WGS) entry which is preliminary data.</text>
</comment>
<dbReference type="AlphaFoldDB" id="A0A6B3N478"/>
<keyword evidence="2" id="KW-1003">Cell membrane</keyword>
<dbReference type="PANTHER" id="PTHR33908:SF11">
    <property type="entry name" value="MEMBRANE PROTEIN"/>
    <property type="match status" value="1"/>
</dbReference>
<dbReference type="InterPro" id="IPR038731">
    <property type="entry name" value="RgtA/B/C-like"/>
</dbReference>
<feature type="transmembrane region" description="Helical" evidence="8">
    <location>
        <begin position="20"/>
        <end position="37"/>
    </location>
</feature>
<dbReference type="InterPro" id="IPR050297">
    <property type="entry name" value="LipidA_mod_glycosyltrf_83"/>
</dbReference>
<evidence type="ECO:0000313" key="10">
    <source>
        <dbReference type="EMBL" id="NER26313.1"/>
    </source>
</evidence>
<dbReference type="EMBL" id="JAAHFQ010000016">
    <property type="protein sequence ID" value="NER26313.1"/>
    <property type="molecule type" value="Genomic_DNA"/>
</dbReference>
<feature type="domain" description="Glycosyltransferase RgtA/B/C/D-like" evidence="9">
    <location>
        <begin position="67"/>
        <end position="218"/>
    </location>
</feature>